<dbReference type="Pfam" id="PF07244">
    <property type="entry name" value="POTRA"/>
    <property type="match status" value="4"/>
</dbReference>
<gene>
    <name evidence="11" type="primary">bamA</name>
    <name evidence="11" type="ORF">OF122_11035</name>
</gene>
<dbReference type="EMBL" id="CP107716">
    <property type="protein sequence ID" value="UYQ70614.1"/>
    <property type="molecule type" value="Genomic_DNA"/>
</dbReference>
<dbReference type="Gene3D" id="2.40.160.50">
    <property type="entry name" value="membrane protein fhac: a member of the omp85/tpsb transporter family"/>
    <property type="match status" value="1"/>
</dbReference>
<feature type="signal peptide" evidence="9">
    <location>
        <begin position="1"/>
        <end position="38"/>
    </location>
</feature>
<protein>
    <recommendedName>
        <fullName evidence="8">Outer membrane protein assembly factor BamA</fullName>
    </recommendedName>
</protein>
<organism evidence="11 12">
    <name type="scientific">Pelagibacterium flavum</name>
    <dbReference type="NCBI Taxonomy" id="2984530"/>
    <lineage>
        <taxon>Bacteria</taxon>
        <taxon>Pseudomonadati</taxon>
        <taxon>Pseudomonadota</taxon>
        <taxon>Alphaproteobacteria</taxon>
        <taxon>Hyphomicrobiales</taxon>
        <taxon>Devosiaceae</taxon>
        <taxon>Pelagibacterium</taxon>
    </lineage>
</organism>
<keyword evidence="12" id="KW-1185">Reference proteome</keyword>
<reference evidence="11" key="1">
    <citation type="submission" date="2022-10" db="EMBL/GenBank/DDBJ databases">
        <title>YIM 151497 complete genome.</title>
        <authorList>
            <person name="Chen X."/>
        </authorList>
    </citation>
    <scope>NUCLEOTIDE SEQUENCE</scope>
    <source>
        <strain evidence="11">YIM 151497</strain>
    </source>
</reference>
<evidence type="ECO:0000256" key="1">
    <source>
        <dbReference type="ARBA" id="ARBA00004370"/>
    </source>
</evidence>
<evidence type="ECO:0000256" key="5">
    <source>
        <dbReference type="ARBA" id="ARBA00022737"/>
    </source>
</evidence>
<feature type="chain" id="PRO_5045386537" description="Outer membrane protein assembly factor BamA" evidence="9">
    <location>
        <begin position="39"/>
        <end position="706"/>
    </location>
</feature>
<dbReference type="PANTHER" id="PTHR12815">
    <property type="entry name" value="SORTING AND ASSEMBLY MACHINERY SAMM50 PROTEIN FAMILY MEMBER"/>
    <property type="match status" value="1"/>
</dbReference>
<dbReference type="Gene3D" id="3.10.20.310">
    <property type="entry name" value="membrane protein fhac"/>
    <property type="match status" value="4"/>
</dbReference>
<evidence type="ECO:0000256" key="9">
    <source>
        <dbReference type="SAM" id="SignalP"/>
    </source>
</evidence>
<evidence type="ECO:0000256" key="4">
    <source>
        <dbReference type="ARBA" id="ARBA00022729"/>
    </source>
</evidence>
<evidence type="ECO:0000313" key="12">
    <source>
        <dbReference type="Proteomes" id="UP001163882"/>
    </source>
</evidence>
<evidence type="ECO:0000256" key="6">
    <source>
        <dbReference type="ARBA" id="ARBA00023136"/>
    </source>
</evidence>
<dbReference type="RefSeq" id="WP_264224304.1">
    <property type="nucleotide sequence ID" value="NZ_CP107716.1"/>
</dbReference>
<evidence type="ECO:0000256" key="8">
    <source>
        <dbReference type="NCBIfam" id="TIGR03303"/>
    </source>
</evidence>
<comment type="subcellular location">
    <subcellularLocation>
        <location evidence="1">Membrane</location>
    </subcellularLocation>
</comment>
<dbReference type="InterPro" id="IPR023707">
    <property type="entry name" value="OM_assembly_BamA"/>
</dbReference>
<dbReference type="NCBIfam" id="TIGR03303">
    <property type="entry name" value="OM_YaeT"/>
    <property type="match status" value="1"/>
</dbReference>
<proteinExistence type="predicted"/>
<keyword evidence="2" id="KW-1134">Transmembrane beta strand</keyword>
<dbReference type="Proteomes" id="UP001163882">
    <property type="component" value="Chromosome"/>
</dbReference>
<dbReference type="InterPro" id="IPR034746">
    <property type="entry name" value="POTRA"/>
</dbReference>
<dbReference type="PANTHER" id="PTHR12815:SF23">
    <property type="entry name" value="OUTER MEMBRANE PROTEIN ASSEMBLY FACTOR BAMA"/>
    <property type="match status" value="1"/>
</dbReference>
<dbReference type="Pfam" id="PF01103">
    <property type="entry name" value="Omp85"/>
    <property type="match status" value="1"/>
</dbReference>
<evidence type="ECO:0000256" key="3">
    <source>
        <dbReference type="ARBA" id="ARBA00022692"/>
    </source>
</evidence>
<evidence type="ECO:0000313" key="11">
    <source>
        <dbReference type="EMBL" id="UYQ70614.1"/>
    </source>
</evidence>
<keyword evidence="5" id="KW-0677">Repeat</keyword>
<dbReference type="InterPro" id="IPR000184">
    <property type="entry name" value="Bac_surfAg_D15"/>
</dbReference>
<evidence type="ECO:0000256" key="7">
    <source>
        <dbReference type="ARBA" id="ARBA00023237"/>
    </source>
</evidence>
<dbReference type="PROSITE" id="PS51779">
    <property type="entry name" value="POTRA"/>
    <property type="match status" value="1"/>
</dbReference>
<keyword evidence="4 9" id="KW-0732">Signal</keyword>
<keyword evidence="6" id="KW-0472">Membrane</keyword>
<keyword evidence="7" id="KW-0998">Cell outer membrane</keyword>
<keyword evidence="3" id="KW-0812">Transmembrane</keyword>
<accession>A0ABY6IMC5</accession>
<evidence type="ECO:0000256" key="2">
    <source>
        <dbReference type="ARBA" id="ARBA00022452"/>
    </source>
</evidence>
<feature type="domain" description="POTRA" evidence="10">
    <location>
        <begin position="297"/>
        <end position="370"/>
    </location>
</feature>
<sequence length="706" mass="76741">MMKSAKLLHSVLLAMALFTFAPFIGSAALVLSVSPAHAQVAEGTEVSAIGFDGNSRFNDNQLSAMVDVAARRVYTQAGIANDIQTIQAAYTQAGYSNVTVTSSTEPTDDGRVRVFFQVNEGDRAGIAAINFTGNNSISSMVLKGVVTTKETHIFSWLFRDDLYSEDRLAVDRERIRLYYANRGFPDARVLSSVAEFDADRNAYFINFTVEEGQRYDFGNIAIETSIPGLDADALRGGISTGSGSRYSLSDLSESTSELAVRATNQGYPFAEVRPRIDRDINNNIFNVTYLVDEGPRVYVERINITGNTKTRDFVIRREFDFAEGDPFNRALVTKGRANIEALGFFSSVQVTSAPGSAPDRVILNVSVVERSTGDYGVGAGYSTRDGIFGEISLTERNFLGRGQYLRIALGRSENGETYDFSFTEPRFMGLRISAGVDAYRRVTVEGSTFSYGTETTGGQLRFGLPVAQDLTLTTRLGLEQVTFTDDDAPFAPGYIGGTRDRLTLGYTLTYDTLDNQQRPTEGMILSFSQDYTTLTADFLKTEVRARVYYPLWEEMGVVGSLRGQAGTITDLGGSGIHPTDTFQLGPNLVRGYRFGGMGARAAGTGDALGVLSYAGLSAEIDFPLPFLPENWGLRGAVWGDVGWIDGIPAGGYETAAGIGNPLKSSVGGSLIWESPLGPLRGDFAHVIEPDTFDRTQVFQLTLSTLF</sequence>
<dbReference type="PIRSF" id="PIRSF006076">
    <property type="entry name" value="OM_assembly_OMP85"/>
    <property type="match status" value="1"/>
</dbReference>
<evidence type="ECO:0000259" key="10">
    <source>
        <dbReference type="PROSITE" id="PS51779"/>
    </source>
</evidence>
<dbReference type="InterPro" id="IPR039910">
    <property type="entry name" value="D15-like"/>
</dbReference>
<dbReference type="InterPro" id="IPR010827">
    <property type="entry name" value="BamA/TamA_POTRA"/>
</dbReference>
<name>A0ABY6IMC5_9HYPH</name>